<keyword evidence="2" id="KW-0472">Membrane</keyword>
<feature type="transmembrane region" description="Helical" evidence="2">
    <location>
        <begin position="20"/>
        <end position="42"/>
    </location>
</feature>
<keyword evidence="4" id="KW-1185">Reference proteome</keyword>
<feature type="compositionally biased region" description="Polar residues" evidence="1">
    <location>
        <begin position="449"/>
        <end position="462"/>
    </location>
</feature>
<feature type="region of interest" description="Disordered" evidence="1">
    <location>
        <begin position="330"/>
        <end position="468"/>
    </location>
</feature>
<dbReference type="RefSeq" id="XP_058344409.1">
    <property type="nucleotide sequence ID" value="XM_058484910.1"/>
</dbReference>
<proteinExistence type="predicted"/>
<dbReference type="Gene3D" id="1.20.140.150">
    <property type="match status" value="1"/>
</dbReference>
<dbReference type="GeneID" id="83212274"/>
<evidence type="ECO:0000313" key="4">
    <source>
        <dbReference type="Proteomes" id="UP001234581"/>
    </source>
</evidence>
<accession>A0AAD7Y041</accession>
<dbReference type="AlphaFoldDB" id="A0AAD7Y041"/>
<feature type="transmembrane region" description="Helical" evidence="2">
    <location>
        <begin position="210"/>
        <end position="230"/>
    </location>
</feature>
<feature type="transmembrane region" description="Helical" evidence="2">
    <location>
        <begin position="135"/>
        <end position="155"/>
    </location>
</feature>
<gene>
    <name evidence="3" type="ORF">O0I10_004861</name>
</gene>
<organism evidence="3 4">
    <name type="scientific">Lichtheimia ornata</name>
    <dbReference type="NCBI Taxonomy" id="688661"/>
    <lineage>
        <taxon>Eukaryota</taxon>
        <taxon>Fungi</taxon>
        <taxon>Fungi incertae sedis</taxon>
        <taxon>Mucoromycota</taxon>
        <taxon>Mucoromycotina</taxon>
        <taxon>Mucoromycetes</taxon>
        <taxon>Mucorales</taxon>
        <taxon>Lichtheimiaceae</taxon>
        <taxon>Lichtheimia</taxon>
    </lineage>
</organism>
<evidence type="ECO:0000256" key="2">
    <source>
        <dbReference type="SAM" id="Phobius"/>
    </source>
</evidence>
<dbReference type="InterPro" id="IPR009571">
    <property type="entry name" value="SUR7/Rim9-like_fungi"/>
</dbReference>
<evidence type="ECO:0000313" key="3">
    <source>
        <dbReference type="EMBL" id="KAJ8659496.1"/>
    </source>
</evidence>
<dbReference type="GO" id="GO:0005886">
    <property type="term" value="C:plasma membrane"/>
    <property type="evidence" value="ECO:0007669"/>
    <property type="project" value="InterPro"/>
</dbReference>
<keyword evidence="2" id="KW-1133">Transmembrane helix</keyword>
<reference evidence="3 4" key="1">
    <citation type="submission" date="2023-03" db="EMBL/GenBank/DDBJ databases">
        <title>Genome sequence of Lichtheimia ornata CBS 291.66.</title>
        <authorList>
            <person name="Mohabir J.T."/>
            <person name="Shea T.P."/>
            <person name="Kurbessoian T."/>
            <person name="Berby B."/>
            <person name="Fontaine J."/>
            <person name="Livny J."/>
            <person name="Gnirke A."/>
            <person name="Stajich J.E."/>
            <person name="Cuomo C.A."/>
        </authorList>
    </citation>
    <scope>NUCLEOTIDE SEQUENCE [LARGE SCALE GENOMIC DNA]</scope>
    <source>
        <strain evidence="3">CBS 291.66</strain>
    </source>
</reference>
<feature type="compositionally biased region" description="Polar residues" evidence="1">
    <location>
        <begin position="414"/>
        <end position="423"/>
    </location>
</feature>
<sequence length="468" mass="51524">MVGRRRKQQKRPSPFINHVLLPGLRSTILALAVLAIGFGSWLETTPSIDDCSFKRQMAMRQVSLYRNLTDNDNLPDTVSFGLWRHCFIYALNCTCTSPSLSYGLDATTILQGAFSNTTTLPTTNTTTSYWNSVPLIMATALSATAFLFGVAINILNRRRLQLVNAGIVLASLILTAIAFGHTYSQYSHDIQQACEQYGRRCVKMDHGAEFIALVLGIALLGVACLTWVYAPKKDNDLNTTTAAAAVAVDTKTPSSFMQHSASPRTPSDVLEPWREAVMLDDERQRWTRHTSYQPIHDNEAAGAAAFTTEPLPPPPPGRRRASRKMMDYYDLVPPSRPFAPNHSSSSGPRRSSHGSGNTFGADNIMNNSNRGSRTSSTMLESPIGSGAAEDMYYHYNSSGSHSPTSRSHRRQSSGALTSSFGQQQRRRSHSPFRSSPGGGHSSHNNNNRTITDQRISAYLQRQDQAHLP</sequence>
<dbReference type="Proteomes" id="UP001234581">
    <property type="component" value="Unassembled WGS sequence"/>
</dbReference>
<dbReference type="Pfam" id="PF06687">
    <property type="entry name" value="SUR7"/>
    <property type="match status" value="1"/>
</dbReference>
<feature type="compositionally biased region" description="Low complexity" evidence="1">
    <location>
        <begin position="366"/>
        <end position="377"/>
    </location>
</feature>
<dbReference type="EMBL" id="JARTCD010000018">
    <property type="protein sequence ID" value="KAJ8659496.1"/>
    <property type="molecule type" value="Genomic_DNA"/>
</dbReference>
<feature type="compositionally biased region" description="Low complexity" evidence="1">
    <location>
        <begin position="431"/>
        <end position="448"/>
    </location>
</feature>
<keyword evidence="2" id="KW-0812">Transmembrane</keyword>
<comment type="caution">
    <text evidence="3">The sequence shown here is derived from an EMBL/GenBank/DDBJ whole genome shotgun (WGS) entry which is preliminary data.</text>
</comment>
<protein>
    <submittedName>
        <fullName evidence="3">Uncharacterized protein</fullName>
    </submittedName>
</protein>
<name>A0AAD7Y041_9FUNG</name>
<feature type="compositionally biased region" description="Low complexity" evidence="1">
    <location>
        <begin position="340"/>
        <end position="356"/>
    </location>
</feature>
<evidence type="ECO:0000256" key="1">
    <source>
        <dbReference type="SAM" id="MobiDB-lite"/>
    </source>
</evidence>
<feature type="transmembrane region" description="Helical" evidence="2">
    <location>
        <begin position="162"/>
        <end position="183"/>
    </location>
</feature>